<feature type="compositionally biased region" description="Low complexity" evidence="1">
    <location>
        <begin position="434"/>
        <end position="460"/>
    </location>
</feature>
<dbReference type="EMBL" id="JAHWGI010000166">
    <property type="protein sequence ID" value="KAK3910442.1"/>
    <property type="molecule type" value="Genomic_DNA"/>
</dbReference>
<feature type="compositionally biased region" description="Polar residues" evidence="1">
    <location>
        <begin position="151"/>
        <end position="163"/>
    </location>
</feature>
<feature type="compositionally biased region" description="Low complexity" evidence="1">
    <location>
        <begin position="718"/>
        <end position="732"/>
    </location>
</feature>
<proteinExistence type="predicted"/>
<keyword evidence="3" id="KW-1185">Reference proteome</keyword>
<feature type="compositionally biased region" description="Basic and acidic residues" evidence="1">
    <location>
        <begin position="462"/>
        <end position="472"/>
    </location>
</feature>
<evidence type="ECO:0000256" key="1">
    <source>
        <dbReference type="SAM" id="MobiDB-lite"/>
    </source>
</evidence>
<feature type="compositionally biased region" description="Basic and acidic residues" evidence="1">
    <location>
        <begin position="292"/>
        <end position="307"/>
    </location>
</feature>
<evidence type="ECO:0000313" key="3">
    <source>
        <dbReference type="Proteomes" id="UP001219518"/>
    </source>
</evidence>
<feature type="compositionally biased region" description="Low complexity" evidence="1">
    <location>
        <begin position="520"/>
        <end position="533"/>
    </location>
</feature>
<feature type="region of interest" description="Disordered" evidence="1">
    <location>
        <begin position="701"/>
        <end position="732"/>
    </location>
</feature>
<feature type="compositionally biased region" description="Polar residues" evidence="1">
    <location>
        <begin position="601"/>
        <end position="613"/>
    </location>
</feature>
<feature type="non-terminal residue" evidence="2">
    <location>
        <position position="1"/>
    </location>
</feature>
<feature type="compositionally biased region" description="Low complexity" evidence="1">
    <location>
        <begin position="473"/>
        <end position="504"/>
    </location>
</feature>
<accession>A0AAE1GWT1</accession>
<sequence length="747" mass="78948">MPAGRLAGREAAREACPTDSITSSYGVGPTDDRGRPLFGLKALRRTNTNRTLPDAEPSADTSTKQSTSSTSNYTSRISSTVTGASSRPRAADITDSSGLPLFGGLRALKVNSTTSSSSTTTEQSARESPAQLRDRSVPDDKAPVLDRADSFRSTISVQLSPSVGDSRKFSFEKSAEQTGGGERSSPVSRRKLSDDSRSSSSSSVLRSLIEKHENISSSGDALLDSSRRGILKKARDEPGAASTTATSSSYSRSTVVSRRQVVGPDGSVSLTRDVIRGETVSKAGQEPVTNVTREHFAYETPRPRDEPSALTITQLDSGDEGRGSRKSSPSPDRVLIESAQSSKRSSRNFDEDTKYSSSFRRSSAQDDFIQTEKKHSTLTSQNGDELGDCGSRLYSSKVVGDSPNKWSSTVTSKKTDGDATTHTTTTTSKERRSSGGVTSESTSVSSKSITTSKSTSPSRKSPTRDASKKQSSEKWSSGSNSESKTTSRFSSSSRTSTSRNSSSNIERRRSSATADDVSEEGSSTVTSSLLRTSQRGSVRALQEKFQKAAADANNAETSRSNRSYPKAGLIFRSASFRSSSGDGSVPVTPSSPNTPSTPLSESGTNPTLKQSASMEVRVGSPVASPLPSTPGTASSETRSFLNDRTAVTDVHDVLARMRNADIVVESGDSAEDQAARSLLNKFLGASVILQGMEPLVTDRHSSSTVSSASARQTIVTGSTPAASTTASTTSAALVSQVERQRLNAGNK</sequence>
<feature type="compositionally biased region" description="Low complexity" evidence="1">
    <location>
        <begin position="112"/>
        <end position="121"/>
    </location>
</feature>
<dbReference type="Proteomes" id="UP001219518">
    <property type="component" value="Unassembled WGS sequence"/>
</dbReference>
<reference evidence="2" key="1">
    <citation type="submission" date="2021-07" db="EMBL/GenBank/DDBJ databases">
        <authorList>
            <person name="Catto M.A."/>
            <person name="Jacobson A."/>
            <person name="Kennedy G."/>
            <person name="Labadie P."/>
            <person name="Hunt B.G."/>
            <person name="Srinivasan R."/>
        </authorList>
    </citation>
    <scope>NUCLEOTIDE SEQUENCE</scope>
    <source>
        <strain evidence="2">PL_HMW_Pooled</strain>
        <tissue evidence="2">Head</tissue>
    </source>
</reference>
<organism evidence="2 3">
    <name type="scientific">Frankliniella fusca</name>
    <dbReference type="NCBI Taxonomy" id="407009"/>
    <lineage>
        <taxon>Eukaryota</taxon>
        <taxon>Metazoa</taxon>
        <taxon>Ecdysozoa</taxon>
        <taxon>Arthropoda</taxon>
        <taxon>Hexapoda</taxon>
        <taxon>Insecta</taxon>
        <taxon>Pterygota</taxon>
        <taxon>Neoptera</taxon>
        <taxon>Paraneoptera</taxon>
        <taxon>Thysanoptera</taxon>
        <taxon>Terebrantia</taxon>
        <taxon>Thripoidea</taxon>
        <taxon>Thripidae</taxon>
        <taxon>Frankliniella</taxon>
    </lineage>
</organism>
<feature type="compositionally biased region" description="Polar residues" evidence="1">
    <location>
        <begin position="629"/>
        <end position="640"/>
    </location>
</feature>
<evidence type="ECO:0000313" key="2">
    <source>
        <dbReference type="EMBL" id="KAK3910442.1"/>
    </source>
</evidence>
<protein>
    <submittedName>
        <fullName evidence="2">Uncharacterized protein</fullName>
    </submittedName>
</protein>
<feature type="compositionally biased region" description="Low complexity" evidence="1">
    <location>
        <begin position="571"/>
        <end position="600"/>
    </location>
</feature>
<feature type="region of interest" description="Disordered" evidence="1">
    <location>
        <begin position="1"/>
        <end position="640"/>
    </location>
</feature>
<feature type="compositionally biased region" description="Low complexity" evidence="1">
    <location>
        <begin position="58"/>
        <end position="80"/>
    </location>
</feature>
<comment type="caution">
    <text evidence="2">The sequence shown here is derived from an EMBL/GenBank/DDBJ whole genome shotgun (WGS) entry which is preliminary data.</text>
</comment>
<feature type="compositionally biased region" description="Low complexity" evidence="1">
    <location>
        <begin position="240"/>
        <end position="262"/>
    </location>
</feature>
<feature type="compositionally biased region" description="Basic and acidic residues" evidence="1">
    <location>
        <begin position="165"/>
        <end position="175"/>
    </location>
</feature>
<feature type="compositionally biased region" description="Low complexity" evidence="1">
    <location>
        <begin position="198"/>
        <end position="207"/>
    </location>
</feature>
<feature type="compositionally biased region" description="Polar residues" evidence="1">
    <location>
        <begin position="554"/>
        <end position="563"/>
    </location>
</feature>
<gene>
    <name evidence="2" type="ORF">KUF71_020256</name>
</gene>
<reference evidence="2" key="2">
    <citation type="journal article" date="2023" name="BMC Genomics">
        <title>Pest status, molecular evolution, and epigenetic factors derived from the genome assembly of Frankliniella fusca, a thysanopteran phytovirus vector.</title>
        <authorList>
            <person name="Catto M.A."/>
            <person name="Labadie P.E."/>
            <person name="Jacobson A.L."/>
            <person name="Kennedy G.G."/>
            <person name="Srinivasan R."/>
            <person name="Hunt B.G."/>
        </authorList>
    </citation>
    <scope>NUCLEOTIDE SEQUENCE</scope>
    <source>
        <strain evidence="2">PL_HMW_Pooled</strain>
    </source>
</reference>
<feature type="compositionally biased region" description="Basic and acidic residues" evidence="1">
    <location>
        <begin position="132"/>
        <end position="150"/>
    </location>
</feature>
<name>A0AAE1GWT1_9NEOP</name>
<dbReference type="AlphaFoldDB" id="A0AAE1GWT1"/>